<dbReference type="PANTHER" id="PTHR22726">
    <property type="entry name" value="METALLOENDOPEPTIDASE OMA1"/>
    <property type="match status" value="1"/>
</dbReference>
<name>A0ABX0KAB7_9PROT</name>
<feature type="domain" description="Peptidase M48" evidence="7">
    <location>
        <begin position="121"/>
        <end position="312"/>
    </location>
</feature>
<evidence type="ECO:0000313" key="8">
    <source>
        <dbReference type="EMBL" id="NHO32900.1"/>
    </source>
</evidence>
<evidence type="ECO:0000256" key="5">
    <source>
        <dbReference type="ARBA" id="ARBA00022833"/>
    </source>
</evidence>
<evidence type="ECO:0000256" key="1">
    <source>
        <dbReference type="ARBA" id="ARBA00001947"/>
    </source>
</evidence>
<gene>
    <name evidence="8" type="ORF">GOB84_10095</name>
</gene>
<proteinExistence type="predicted"/>
<organism evidence="8 9">
    <name type="scientific">Acetobacter fallax</name>
    <dbReference type="NCBI Taxonomy" id="1737473"/>
    <lineage>
        <taxon>Bacteria</taxon>
        <taxon>Pseudomonadati</taxon>
        <taxon>Pseudomonadota</taxon>
        <taxon>Alphaproteobacteria</taxon>
        <taxon>Acetobacterales</taxon>
        <taxon>Acetobacteraceae</taxon>
        <taxon>Acetobacter</taxon>
    </lineage>
</organism>
<evidence type="ECO:0000259" key="7">
    <source>
        <dbReference type="Pfam" id="PF01435"/>
    </source>
</evidence>
<keyword evidence="3" id="KW-0479">Metal-binding</keyword>
<keyword evidence="4" id="KW-0378">Hydrolase</keyword>
<keyword evidence="5" id="KW-0862">Zinc</keyword>
<evidence type="ECO:0000256" key="3">
    <source>
        <dbReference type="ARBA" id="ARBA00022723"/>
    </source>
</evidence>
<dbReference type="GO" id="GO:0008237">
    <property type="term" value="F:metallopeptidase activity"/>
    <property type="evidence" value="ECO:0007669"/>
    <property type="project" value="UniProtKB-KW"/>
</dbReference>
<accession>A0ABX0KAB7</accession>
<dbReference type="EMBL" id="WOSW01000017">
    <property type="protein sequence ID" value="NHO32900.1"/>
    <property type="molecule type" value="Genomic_DNA"/>
</dbReference>
<comment type="cofactor">
    <cofactor evidence="1">
        <name>Zn(2+)</name>
        <dbReference type="ChEBI" id="CHEBI:29105"/>
    </cofactor>
</comment>
<evidence type="ECO:0000256" key="6">
    <source>
        <dbReference type="ARBA" id="ARBA00023049"/>
    </source>
</evidence>
<dbReference type="InterPro" id="IPR051156">
    <property type="entry name" value="Mito/Outer_Membr_Metalloprot"/>
</dbReference>
<dbReference type="InterPro" id="IPR001915">
    <property type="entry name" value="Peptidase_M48"/>
</dbReference>
<sequence>MNPPTRQTISAAVAADDNQMKKSIVSISVVSTLLTLSGCSGGIPEKGRFIDHVQFPATYPATTNLQNLFSPANTHPTGVVIDPQLTAYPQQIVDALLAQWPGPRPNAQVYLVPVEDFTSDVSAHGAIFLNAGLISYFHDHPEVQSEDTMAFILGHELSHILLGHTVANRQNKEIKNVASNAMKWGSLIGGKFAGATVSGAQAALSSMGTKILVDTALFPSWTRGQEEEADTLAVDLMSKAGYSVDTALSVFKAMEAEDARDTARRTASVANGQTSFHVDNFTMTSKRGDALDASVINELNTVTQEHPHAADREAASSRYINREYSDRDVVMLKNKPFLAWVNSKPVMTFLKQSRLLQTATEEIAVQNWGEAHKTLARVGAPLNSSQDWIYLTAVTDTHLGQQKQSGQLLDEAAHRDDVTLPIARMWGEKLSKAGKTDEAETYMATEQEAFDDRSLLTDRITNAKRAKNGLLLDKLILQCAASGDDGLQAACSSANK</sequence>
<dbReference type="PANTHER" id="PTHR22726:SF24">
    <property type="entry name" value="M48 FAMILY METALLOPEPTIDASE"/>
    <property type="match status" value="1"/>
</dbReference>
<keyword evidence="9" id="KW-1185">Reference proteome</keyword>
<comment type="caution">
    <text evidence="8">The sequence shown here is derived from an EMBL/GenBank/DDBJ whole genome shotgun (WGS) entry which is preliminary data.</text>
</comment>
<reference evidence="8 9" key="1">
    <citation type="journal article" date="2020" name="Int. J. Syst. Evol. Microbiol.">
        <title>Novel acetic acid bacteria from cider fermentations: Acetobacter conturbans sp. nov. and Acetobacter fallax sp. nov.</title>
        <authorList>
            <person name="Sombolestani A.S."/>
            <person name="Cleenwerck I."/>
            <person name="Cnockaert M."/>
            <person name="Borremans W."/>
            <person name="Wieme A.D."/>
            <person name="De Vuyst L."/>
            <person name="Vandamme P."/>
        </authorList>
    </citation>
    <scope>NUCLEOTIDE SEQUENCE [LARGE SCALE GENOMIC DNA]</scope>
    <source>
        <strain evidence="8 9">LMG 1637</strain>
    </source>
</reference>
<evidence type="ECO:0000256" key="2">
    <source>
        <dbReference type="ARBA" id="ARBA00022670"/>
    </source>
</evidence>
<dbReference type="Proteomes" id="UP000615326">
    <property type="component" value="Unassembled WGS sequence"/>
</dbReference>
<keyword evidence="6 8" id="KW-0482">Metalloprotease</keyword>
<evidence type="ECO:0000313" key="9">
    <source>
        <dbReference type="Proteomes" id="UP000615326"/>
    </source>
</evidence>
<keyword evidence="2" id="KW-0645">Protease</keyword>
<dbReference type="Pfam" id="PF01435">
    <property type="entry name" value="Peptidase_M48"/>
    <property type="match status" value="1"/>
</dbReference>
<protein>
    <submittedName>
        <fullName evidence="8">M48 family metalloprotease</fullName>
    </submittedName>
</protein>
<evidence type="ECO:0000256" key="4">
    <source>
        <dbReference type="ARBA" id="ARBA00022801"/>
    </source>
</evidence>